<dbReference type="STRING" id="1239962.C943_02980"/>
<gene>
    <name evidence="1" type="ORF">C943_02980</name>
</gene>
<dbReference type="AlphaFoldDB" id="M7Y2V3"/>
<organism evidence="1 2">
    <name type="scientific">Mariniradius saccharolyticus AK6</name>
    <dbReference type="NCBI Taxonomy" id="1239962"/>
    <lineage>
        <taxon>Bacteria</taxon>
        <taxon>Pseudomonadati</taxon>
        <taxon>Bacteroidota</taxon>
        <taxon>Cytophagia</taxon>
        <taxon>Cytophagales</taxon>
        <taxon>Cyclobacteriaceae</taxon>
        <taxon>Mariniradius</taxon>
    </lineage>
</organism>
<protein>
    <submittedName>
        <fullName evidence="1">Uncharacterized protein</fullName>
    </submittedName>
</protein>
<name>M7Y2V3_9BACT</name>
<evidence type="ECO:0000313" key="2">
    <source>
        <dbReference type="Proteomes" id="UP000010953"/>
    </source>
</evidence>
<accession>M7Y2V3</accession>
<proteinExistence type="predicted"/>
<dbReference type="InParanoid" id="M7Y2V3"/>
<dbReference type="Proteomes" id="UP000010953">
    <property type="component" value="Unassembled WGS sequence"/>
</dbReference>
<comment type="caution">
    <text evidence="1">The sequence shown here is derived from an EMBL/GenBank/DDBJ whole genome shotgun (WGS) entry which is preliminary data.</text>
</comment>
<evidence type="ECO:0000313" key="1">
    <source>
        <dbReference type="EMBL" id="EMS35087.1"/>
    </source>
</evidence>
<keyword evidence="2" id="KW-1185">Reference proteome</keyword>
<reference evidence="1" key="1">
    <citation type="submission" date="2013-01" db="EMBL/GenBank/DDBJ databases">
        <title>Genome assembly of Mariniradius saccharolyticus AK6.</title>
        <authorList>
            <person name="Vaidya B."/>
            <person name="Khatri I."/>
            <person name="Tanuku N.R.S."/>
            <person name="Subramanian S."/>
            <person name="Pinnaka A."/>
        </authorList>
    </citation>
    <scope>NUCLEOTIDE SEQUENCE [LARGE SCALE GENOMIC DNA]</scope>
    <source>
        <strain evidence="1">AK6</strain>
    </source>
</reference>
<sequence length="130" mass="14914">MGMRFGKNKDRWIQVVSWVMLLNFINLSANFYQTSASNSIYEIHSDPIDSVSELLFEYVMDMAEDTIPDTEVPEQKRKIKDLKVFYQIVKTQGPTWTIQTGEATVPVSPNDLDPIDLARISPPPKNNFFV</sequence>
<dbReference type="EMBL" id="AMZY02000003">
    <property type="protein sequence ID" value="EMS35087.1"/>
    <property type="molecule type" value="Genomic_DNA"/>
</dbReference>